<accession>A0ABM8V2Y8</accession>
<organism evidence="1 2">
    <name type="scientific">Thermobacillus xylanilyticus</name>
    <dbReference type="NCBI Taxonomy" id="76633"/>
    <lineage>
        <taxon>Bacteria</taxon>
        <taxon>Bacillati</taxon>
        <taxon>Bacillota</taxon>
        <taxon>Bacilli</taxon>
        <taxon>Bacillales</taxon>
        <taxon>Paenibacillaceae</taxon>
        <taxon>Thermobacillus</taxon>
    </lineage>
</organism>
<dbReference type="InterPro" id="IPR047764">
    <property type="entry name" value="CmpA"/>
</dbReference>
<dbReference type="Proteomes" id="UP000681526">
    <property type="component" value="Unassembled WGS sequence"/>
</dbReference>
<evidence type="ECO:0008006" key="3">
    <source>
        <dbReference type="Google" id="ProtNLM"/>
    </source>
</evidence>
<gene>
    <name evidence="1" type="primary">txxe 1572</name>
    <name evidence="1" type="ORF">TXXE_07535</name>
</gene>
<comment type="caution">
    <text evidence="1">The sequence shown here is derived from an EMBL/GenBank/DDBJ whole genome shotgun (WGS) entry which is preliminary data.</text>
</comment>
<proteinExistence type="predicted"/>
<keyword evidence="2" id="KW-1185">Reference proteome</keyword>
<dbReference type="RefSeq" id="WP_213484084.1">
    <property type="nucleotide sequence ID" value="NZ_CAJRAY010000034.1"/>
</dbReference>
<dbReference type="Pfam" id="PF26301">
    <property type="entry name" value="spore_CmpA"/>
    <property type="match status" value="1"/>
</dbReference>
<reference evidence="1 2" key="1">
    <citation type="submission" date="2021-04" db="EMBL/GenBank/DDBJ databases">
        <authorList>
            <person name="Rakotoarivonina H."/>
        </authorList>
    </citation>
    <scope>NUCLEOTIDE SEQUENCE [LARGE SCALE GENOMIC DNA]</scope>
    <source>
        <strain evidence="1 2">XE</strain>
    </source>
</reference>
<dbReference type="NCBIfam" id="NF033225">
    <property type="entry name" value="spore_CmpA"/>
    <property type="match status" value="1"/>
</dbReference>
<dbReference type="EMBL" id="CAJRAY010000034">
    <property type="protein sequence ID" value="CAG5084153.1"/>
    <property type="molecule type" value="Genomic_DNA"/>
</dbReference>
<name>A0ABM8V2Y8_THEXY</name>
<evidence type="ECO:0000313" key="1">
    <source>
        <dbReference type="EMBL" id="CAG5084153.1"/>
    </source>
</evidence>
<sequence>MPQWLCNQLMRAFQKKDSRQIRLLNDCWFFYRSKPRKDDGDRQTGLLP</sequence>
<protein>
    <recommendedName>
        <fullName evidence="3">Cortex morphogenetic protein CmpA</fullName>
    </recommendedName>
</protein>
<evidence type="ECO:0000313" key="2">
    <source>
        <dbReference type="Proteomes" id="UP000681526"/>
    </source>
</evidence>